<dbReference type="KEGG" id="nmo:Nmlp_2172"/>
<evidence type="ECO:0000313" key="1">
    <source>
        <dbReference type="EMBL" id="CCQ36351.1"/>
    </source>
</evidence>
<reference evidence="1 2" key="1">
    <citation type="journal article" date="2013" name="Genome Announc.">
        <title>Genome of the haloarchaeon Natronomonas moolapensis, a neutrophilic member of a previously haloalkaliphilic genus.</title>
        <authorList>
            <person name="Dyall-Smith M.L."/>
            <person name="Pfeiffer F."/>
            <person name="Oberwinkler T."/>
            <person name="Klee K."/>
            <person name="Rampp M."/>
            <person name="Palm P."/>
            <person name="Gross K."/>
            <person name="Schuster S.C."/>
            <person name="Oesterhelt D."/>
        </authorList>
    </citation>
    <scope>NUCLEOTIDE SEQUENCE [LARGE SCALE GENOMIC DNA]</scope>
    <source>
        <strain evidence="2">DSM 18674 / JCM 14361 / 8.8.11</strain>
    </source>
</reference>
<dbReference type="eggNOG" id="arCOG08095">
    <property type="taxonomic scope" value="Archaea"/>
</dbReference>
<organism evidence="1 2">
    <name type="scientific">Natronomonas moolapensis (strain DSM 18674 / CECT 7526 / JCM 14361 / 8.8.11)</name>
    <dbReference type="NCBI Taxonomy" id="268739"/>
    <lineage>
        <taxon>Archaea</taxon>
        <taxon>Methanobacteriati</taxon>
        <taxon>Methanobacteriota</taxon>
        <taxon>Stenosarchaea group</taxon>
        <taxon>Halobacteria</taxon>
        <taxon>Halobacteriales</taxon>
        <taxon>Natronomonadaceae</taxon>
        <taxon>Natronomonas</taxon>
    </lineage>
</organism>
<dbReference type="HOGENOM" id="CLU_191155_0_0_2"/>
<sequence length="81" mass="9013">MGEPGRKPTVSDDEILDVFSKASDPVLTTQEIAEQIEIGRRGTFDRLRKLADEGSVEMKKVGETGAVWWSQAALQSQYSDR</sequence>
<dbReference type="OrthoDB" id="189973at2157"/>
<accession>M1XQI0</accession>
<dbReference type="STRING" id="268739.Nmlp_2172"/>
<proteinExistence type="predicted"/>
<dbReference type="Proteomes" id="UP000011867">
    <property type="component" value="Chromosome"/>
</dbReference>
<gene>
    <name evidence="1" type="ordered locus">Nmlp_2172</name>
</gene>
<protein>
    <recommendedName>
        <fullName evidence="3">HTH domain protein</fullName>
    </recommendedName>
</protein>
<evidence type="ECO:0008006" key="3">
    <source>
        <dbReference type="Google" id="ProtNLM"/>
    </source>
</evidence>
<keyword evidence="2" id="KW-1185">Reference proteome</keyword>
<dbReference type="GeneID" id="30926334"/>
<dbReference type="EMBL" id="HF582854">
    <property type="protein sequence ID" value="CCQ36351.1"/>
    <property type="molecule type" value="Genomic_DNA"/>
</dbReference>
<evidence type="ECO:0000313" key="2">
    <source>
        <dbReference type="Proteomes" id="UP000011867"/>
    </source>
</evidence>
<dbReference type="AlphaFoldDB" id="M1XQI0"/>
<dbReference type="RefSeq" id="WP_015409153.1">
    <property type="nucleotide sequence ID" value="NC_020388.1"/>
</dbReference>
<name>M1XQI0_NATM8</name>